<sequence>MEVQLCINGDAVLTVGHKSFVVSCEILKIASGYFNILLSSEVQQSQLLAKRHITLRDDDPEAMDIMLSILHYRFRDDDHTLTPEMLLKVAQHSNKYGCNEALYPWATKWMQIVSEGMSIKEYDCLLTAAHSFGAEERLRRISVVAIRNLPPNFLALEQDLQLPRTLKNQIAKGMKETGDTIRDAIESVHGHALGSEEMPPMPKLGSAAPNMYSSHTERRLLQSSSVSGPLAD</sequence>
<name>A0A5C6G8S1_METRR</name>
<feature type="domain" description="BTB" evidence="2">
    <location>
        <begin position="9"/>
        <end position="71"/>
    </location>
</feature>
<dbReference type="SUPFAM" id="SSF54695">
    <property type="entry name" value="POZ domain"/>
    <property type="match status" value="1"/>
</dbReference>
<dbReference type="Pfam" id="PF00651">
    <property type="entry name" value="BTB"/>
    <property type="match status" value="1"/>
</dbReference>
<proteinExistence type="predicted"/>
<feature type="region of interest" description="Disordered" evidence="1">
    <location>
        <begin position="193"/>
        <end position="232"/>
    </location>
</feature>
<comment type="caution">
    <text evidence="3">The sequence shown here is derived from an EMBL/GenBank/DDBJ whole genome shotgun (WGS) entry which is preliminary data.</text>
</comment>
<evidence type="ECO:0000256" key="1">
    <source>
        <dbReference type="SAM" id="MobiDB-lite"/>
    </source>
</evidence>
<dbReference type="EMBL" id="SBHS01000012">
    <property type="protein sequence ID" value="TWU74162.1"/>
    <property type="molecule type" value="Genomic_DNA"/>
</dbReference>
<dbReference type="Gene3D" id="3.30.710.10">
    <property type="entry name" value="Potassium Channel Kv1.1, Chain A"/>
    <property type="match status" value="1"/>
</dbReference>
<dbReference type="Proteomes" id="UP000317257">
    <property type="component" value="Unassembled WGS sequence"/>
</dbReference>
<dbReference type="AlphaFoldDB" id="A0A5C6G8S1"/>
<organism evidence="3 4">
    <name type="scientific">Metarhizium rileyi (strain RCEF 4871)</name>
    <name type="common">Nomuraea rileyi</name>
    <dbReference type="NCBI Taxonomy" id="1649241"/>
    <lineage>
        <taxon>Eukaryota</taxon>
        <taxon>Fungi</taxon>
        <taxon>Dikarya</taxon>
        <taxon>Ascomycota</taxon>
        <taxon>Pezizomycotina</taxon>
        <taxon>Sordariomycetes</taxon>
        <taxon>Hypocreomycetidae</taxon>
        <taxon>Hypocreales</taxon>
        <taxon>Clavicipitaceae</taxon>
        <taxon>Metarhizium</taxon>
    </lineage>
</organism>
<dbReference type="PROSITE" id="PS50097">
    <property type="entry name" value="BTB"/>
    <property type="match status" value="1"/>
</dbReference>
<evidence type="ECO:0000259" key="2">
    <source>
        <dbReference type="PROSITE" id="PS50097"/>
    </source>
</evidence>
<feature type="compositionally biased region" description="Polar residues" evidence="1">
    <location>
        <begin position="221"/>
        <end position="232"/>
    </location>
</feature>
<protein>
    <recommendedName>
        <fullName evidence="2">BTB domain-containing protein</fullName>
    </recommendedName>
</protein>
<dbReference type="InterPro" id="IPR000210">
    <property type="entry name" value="BTB/POZ_dom"/>
</dbReference>
<gene>
    <name evidence="3" type="ORF">ED733_000109</name>
</gene>
<evidence type="ECO:0000313" key="3">
    <source>
        <dbReference type="EMBL" id="TWU74162.1"/>
    </source>
</evidence>
<accession>A0A5C6G8S1</accession>
<reference evidence="4" key="1">
    <citation type="submission" date="2018-12" db="EMBL/GenBank/DDBJ databases">
        <title>The complete genome of Metarhizium rileyi, a key fungal pathogen of Lepidoptera.</title>
        <authorList>
            <person name="Binneck E."/>
            <person name="Lastra C.C.L."/>
            <person name="Sosa-Gomez D.R."/>
        </authorList>
    </citation>
    <scope>NUCLEOTIDE SEQUENCE [LARGE SCALE GENOMIC DNA]</scope>
    <source>
        <strain evidence="4">Cep018-CH2</strain>
    </source>
</reference>
<evidence type="ECO:0000313" key="4">
    <source>
        <dbReference type="Proteomes" id="UP000317257"/>
    </source>
</evidence>
<dbReference type="InterPro" id="IPR011333">
    <property type="entry name" value="SKP1/BTB/POZ_sf"/>
</dbReference>